<feature type="region of interest" description="Disordered" evidence="6">
    <location>
        <begin position="103"/>
        <end position="141"/>
    </location>
</feature>
<feature type="compositionally biased region" description="Basic residues" evidence="6">
    <location>
        <begin position="117"/>
        <end position="139"/>
    </location>
</feature>
<evidence type="ECO:0000256" key="4">
    <source>
        <dbReference type="ARBA" id="ARBA00022989"/>
    </source>
</evidence>
<accession>A0A168Q7M5</accession>
<evidence type="ECO:0000313" key="8">
    <source>
        <dbReference type="EMBL" id="SAM03807.1"/>
    </source>
</evidence>
<feature type="compositionally biased region" description="Low complexity" evidence="6">
    <location>
        <begin position="1108"/>
        <end position="1135"/>
    </location>
</feature>
<dbReference type="InParanoid" id="A0A168Q7M5"/>
<name>A0A168Q7M5_ABSGL</name>
<dbReference type="OrthoDB" id="277931at2759"/>
<sequence length="1242" mass="132591">MATLSSSTQAPLRLHTHDLTVDASHPTVPPSPYSVTSLQVHEDTASLAPSSTTTTTITTSTASHHPTDQSLNLETSGSTIKNHHVAHDDGELDLLDPSVPMAAADSPTTMDPSKGVGKMKKTKKKTKKTGPENKRHRQQQRTGIPLTLSALRNYDTSHRHPAKETVVLAWMDHMAQAPMTETSHIIDLDRPSHYKMADAATAATGAGAPTTTATTTGANQDTGDGTTIHPTNEAPIQETKDVFTETQKMAYVGLCAVTSLEVVHDLKGKEFTYARMSADNWQRKLMRMIYMHMDVSSEEIKMIESLSKHDILPTDFVYQFTAQGETATVNIKDLQGQPATAIASPTNQPSITTSDTAIPSSPPKQPTSLSDHQSSSSTKQATALSDHQSSSSFKKATALSDHQSSSSSKQPSTTSESDNVAPTSPPKQSSPVSSLPGNLSDKIASQQEDSNSHGEDGSSMGIDNDNRDDATISSNDLPDLSTLPPLPPSSVMSSSSAADTASTCSNLDADSSSSSTSATHMDKYEAPEHFVIDLRWTVMCDLFLICLSLENYDARSRVFIHRMADYLSLDWHQVLSFERRITEHLLEVEGAWETQSSVTTSTTLSTASSRVDPSQLSSTKERTSRNKQRKKRRYVMIGLATIGGGLILGLSAGFMAPVIAGGLGALLTTVGVSGSSAFLGGATGIGLITSAATMAGGRLGAKSMNRRMKSIGTFDFLPIHVNHQASCIISVTGWLPRSDNKEEAATLPFGPLDSVMGDHYTLFWEPDMLEELGSAFKIFATEAVTFSVQQALGHTIMGALLAGLAWPLALTKLGYLVDNPWANGLDRAKSAGLILADVLMNRNLGARPVTLVGYSLGARVIFYCLEELARVNAYGLVEDVALFGTPVSASKAQWRDVTSIVAGRVVNGYATNDWLLGFLFRATNAGSTLVGNNVAGLHALETIEGNRVQNMDCTDLIKGHLSYRMAMPKLLKRAGFIVTKEDIVEKKEKEAPASSGGSLLGFSRKKSSTQDQSDADPKSSLSSGTASIQLPSKSFAPTTLAAPQQTTPSSSTSLQSTSRPTSPAATPQDSLDEVQPRSSTPLVEGVSDMDIIADIIANATAAAASKSGTYSSMSSGKASIASTPPAPTSTTTPPTKARGSGFFNFTRSRSETTSSLPQPLPQQDTTPIRSSISSTTTSSFWSRNSKKNSIPPRTEDDNDEDDVAIEIKEIKTTLGKMVVPGDVVHPMPKINLEMPQHARINR</sequence>
<feature type="region of interest" description="Disordered" evidence="6">
    <location>
        <begin position="1108"/>
        <end position="1202"/>
    </location>
</feature>
<organism evidence="8">
    <name type="scientific">Absidia glauca</name>
    <name type="common">Pin mould</name>
    <dbReference type="NCBI Taxonomy" id="4829"/>
    <lineage>
        <taxon>Eukaryota</taxon>
        <taxon>Fungi</taxon>
        <taxon>Fungi incertae sedis</taxon>
        <taxon>Mucoromycota</taxon>
        <taxon>Mucoromycotina</taxon>
        <taxon>Mucoromycetes</taxon>
        <taxon>Mucorales</taxon>
        <taxon>Cunninghamellaceae</taxon>
        <taxon>Absidia</taxon>
    </lineage>
</organism>
<feature type="compositionally biased region" description="Polar residues" evidence="6">
    <location>
        <begin position="378"/>
        <end position="394"/>
    </location>
</feature>
<dbReference type="Proteomes" id="UP000078561">
    <property type="component" value="Unassembled WGS sequence"/>
</dbReference>
<feature type="region of interest" description="Disordered" evidence="6">
    <location>
        <begin position="40"/>
        <end position="70"/>
    </location>
</feature>
<feature type="compositionally biased region" description="Low complexity" evidence="6">
    <location>
        <begin position="205"/>
        <end position="227"/>
    </location>
</feature>
<dbReference type="InterPro" id="IPR029058">
    <property type="entry name" value="AB_hydrolase_fold"/>
</dbReference>
<evidence type="ECO:0000256" key="7">
    <source>
        <dbReference type="SAM" id="Phobius"/>
    </source>
</evidence>
<feature type="compositionally biased region" description="Low complexity" evidence="6">
    <location>
        <begin position="45"/>
        <end position="64"/>
    </location>
</feature>
<dbReference type="PANTHER" id="PTHR17920:SF3">
    <property type="entry name" value="TRANSMEMBRANE AND COILED-COIL DOMAIN-CONTAINING PROTEIN 4"/>
    <property type="match status" value="1"/>
</dbReference>
<feature type="region of interest" description="Disordered" evidence="6">
    <location>
        <begin position="340"/>
        <end position="520"/>
    </location>
</feature>
<feature type="transmembrane region" description="Helical" evidence="7">
    <location>
        <begin position="634"/>
        <end position="656"/>
    </location>
</feature>
<keyword evidence="9" id="KW-1185">Reference proteome</keyword>
<feature type="compositionally biased region" description="Polar residues" evidence="6">
    <location>
        <begin position="1019"/>
        <end position="1032"/>
    </location>
</feature>
<evidence type="ECO:0008006" key="10">
    <source>
        <dbReference type="Google" id="ProtNLM"/>
    </source>
</evidence>
<feature type="compositionally biased region" description="Low complexity" evidence="6">
    <location>
        <begin position="1036"/>
        <end position="1063"/>
    </location>
</feature>
<feature type="transmembrane region" description="Helical" evidence="7">
    <location>
        <begin position="676"/>
        <end position="701"/>
    </location>
</feature>
<dbReference type="InterPro" id="IPR007941">
    <property type="entry name" value="DUF726"/>
</dbReference>
<feature type="compositionally biased region" description="Low complexity" evidence="6">
    <location>
        <begin position="599"/>
        <end position="609"/>
    </location>
</feature>
<feature type="region of interest" description="Disordered" evidence="6">
    <location>
        <begin position="205"/>
        <end position="232"/>
    </location>
</feature>
<feature type="region of interest" description="Disordered" evidence="6">
    <location>
        <begin position="599"/>
        <end position="629"/>
    </location>
</feature>
<evidence type="ECO:0000313" key="9">
    <source>
        <dbReference type="Proteomes" id="UP000078561"/>
    </source>
</evidence>
<evidence type="ECO:0000256" key="6">
    <source>
        <dbReference type="SAM" id="MobiDB-lite"/>
    </source>
</evidence>
<keyword evidence="5 7" id="KW-0472">Membrane</keyword>
<evidence type="ECO:0000256" key="3">
    <source>
        <dbReference type="ARBA" id="ARBA00022692"/>
    </source>
</evidence>
<dbReference type="PANTHER" id="PTHR17920">
    <property type="entry name" value="TRANSMEMBRANE AND COILED-COIL DOMAIN-CONTAINING PROTEIN 4 TMCO4"/>
    <property type="match status" value="1"/>
</dbReference>
<keyword evidence="3 7" id="KW-0812">Transmembrane</keyword>
<dbReference type="GO" id="GO:0016020">
    <property type="term" value="C:membrane"/>
    <property type="evidence" value="ECO:0007669"/>
    <property type="project" value="UniProtKB-SubCell"/>
</dbReference>
<dbReference type="STRING" id="4829.A0A168Q7M5"/>
<comment type="similarity">
    <text evidence="2">Belongs to the TMCO4 family.</text>
</comment>
<gene>
    <name evidence="8" type="primary">ABSGL_09661.1 scaffold 11583</name>
</gene>
<feature type="compositionally biased region" description="Low complexity" evidence="6">
    <location>
        <begin position="368"/>
        <end position="377"/>
    </location>
</feature>
<feature type="compositionally biased region" description="Low complexity" evidence="6">
    <location>
        <begin position="473"/>
        <end position="519"/>
    </location>
</feature>
<proteinExistence type="inferred from homology"/>
<feature type="compositionally biased region" description="Low complexity" evidence="6">
    <location>
        <begin position="400"/>
        <end position="418"/>
    </location>
</feature>
<evidence type="ECO:0000256" key="5">
    <source>
        <dbReference type="ARBA" id="ARBA00023136"/>
    </source>
</evidence>
<dbReference type="Pfam" id="PF05277">
    <property type="entry name" value="DUF726"/>
    <property type="match status" value="1"/>
</dbReference>
<protein>
    <recommendedName>
        <fullName evidence="10">DUF726-domain-containing protein</fullName>
    </recommendedName>
</protein>
<feature type="region of interest" description="Disordered" evidence="6">
    <location>
        <begin position="986"/>
        <end position="1083"/>
    </location>
</feature>
<feature type="compositionally biased region" description="Low complexity" evidence="6">
    <location>
        <begin position="1152"/>
        <end position="1183"/>
    </location>
</feature>
<dbReference type="FunCoup" id="A0A168Q7M5">
    <property type="interactions" value="6"/>
</dbReference>
<evidence type="ECO:0000256" key="1">
    <source>
        <dbReference type="ARBA" id="ARBA00004141"/>
    </source>
</evidence>
<dbReference type="SUPFAM" id="SSF53474">
    <property type="entry name" value="alpha/beta-Hydrolases"/>
    <property type="match status" value="1"/>
</dbReference>
<reference evidence="8" key="1">
    <citation type="submission" date="2016-04" db="EMBL/GenBank/DDBJ databases">
        <authorList>
            <person name="Evans L.H."/>
            <person name="Alamgir A."/>
            <person name="Owens N."/>
            <person name="Weber N.D."/>
            <person name="Virtaneva K."/>
            <person name="Barbian K."/>
            <person name="Babar A."/>
            <person name="Rosenke K."/>
        </authorList>
    </citation>
    <scope>NUCLEOTIDE SEQUENCE [LARGE SCALE GENOMIC DNA]</scope>
    <source>
        <strain evidence="8">CBS 101.48</strain>
    </source>
</reference>
<feature type="compositionally biased region" description="Polar residues" evidence="6">
    <location>
        <begin position="420"/>
        <end position="449"/>
    </location>
</feature>
<keyword evidence="4 7" id="KW-1133">Transmembrane helix</keyword>
<dbReference type="AlphaFoldDB" id="A0A168Q7M5"/>
<evidence type="ECO:0000256" key="2">
    <source>
        <dbReference type="ARBA" id="ARBA00009824"/>
    </source>
</evidence>
<feature type="compositionally biased region" description="Polar residues" evidence="6">
    <location>
        <begin position="343"/>
        <end position="359"/>
    </location>
</feature>
<dbReference type="EMBL" id="LT554300">
    <property type="protein sequence ID" value="SAM03807.1"/>
    <property type="molecule type" value="Genomic_DNA"/>
</dbReference>
<dbReference type="OMA" id="TYARMSA"/>
<comment type="subcellular location">
    <subcellularLocation>
        <location evidence="1">Membrane</location>
        <topology evidence="1">Multi-pass membrane protein</topology>
    </subcellularLocation>
</comment>